<dbReference type="PANTHER" id="PTHR43206">
    <property type="entry name" value="AMINOTRANSFERASE"/>
    <property type="match status" value="1"/>
</dbReference>
<protein>
    <recommendedName>
        <fullName evidence="5">4-aminobutyrate aminotransferase</fullName>
        <ecNumber evidence="4">2.6.1.19</ecNumber>
    </recommendedName>
    <alternativeName>
        <fullName evidence="10">GABA aminotransferase</fullName>
    </alternativeName>
    <alternativeName>
        <fullName evidence="9">Gamma-amino-N-butyrate transaminase</fullName>
    </alternativeName>
</protein>
<dbReference type="Proteomes" id="UP000256601">
    <property type="component" value="Unassembled WGS sequence"/>
</dbReference>
<dbReference type="InterPro" id="IPR015424">
    <property type="entry name" value="PyrdxlP-dep_Trfase"/>
</dbReference>
<dbReference type="EMBL" id="CP017557">
    <property type="protein sequence ID" value="AOW05601.1"/>
    <property type="molecule type" value="Genomic_DNA"/>
</dbReference>
<dbReference type="VEuPathDB" id="FungiDB:YALI0_E18238g"/>
<evidence type="ECO:0000256" key="7">
    <source>
        <dbReference type="ARBA" id="ARBA00022679"/>
    </source>
</evidence>
<reference evidence="13 15" key="1">
    <citation type="journal article" date="2016" name="PLoS ONE">
        <title>Sequence Assembly of Yarrowia lipolytica Strain W29/CLIB89 Shows Transposable Element Diversity.</title>
        <authorList>
            <person name="Magnan C."/>
            <person name="Yu J."/>
            <person name="Chang I."/>
            <person name="Jahn E."/>
            <person name="Kanomata Y."/>
            <person name="Wu J."/>
            <person name="Zeller M."/>
            <person name="Oakes M."/>
            <person name="Baldi P."/>
            <person name="Sandmeyer S."/>
        </authorList>
    </citation>
    <scope>NUCLEOTIDE SEQUENCE [LARGE SCALE GENOMIC DNA]</scope>
    <source>
        <strain evidence="13">CLIB89</strain>
        <strain evidence="15">CLIB89(W29)</strain>
    </source>
</reference>
<dbReference type="GO" id="GO:0005739">
    <property type="term" value="C:mitochondrion"/>
    <property type="evidence" value="ECO:0007669"/>
    <property type="project" value="TreeGrafter"/>
</dbReference>
<evidence type="ECO:0000256" key="8">
    <source>
        <dbReference type="ARBA" id="ARBA00022898"/>
    </source>
</evidence>
<evidence type="ECO:0000313" key="15">
    <source>
        <dbReference type="Proteomes" id="UP000182444"/>
    </source>
</evidence>
<dbReference type="eggNOG" id="KOG1405">
    <property type="taxonomic scope" value="Eukaryota"/>
</dbReference>
<dbReference type="VEuPathDB" id="FungiDB:YALI1_E21915g"/>
<reference evidence="14 16" key="2">
    <citation type="submission" date="2018-07" db="EMBL/GenBank/DDBJ databases">
        <title>Draft Genome Assemblies for Five Robust Yarrowia lipolytica Strains Exhibiting High Lipid Production and Pentose Sugar Utilization and Sugar Alcohol Secretion from Undetoxified Lignocellulosic Biomass Hydrolysates.</title>
        <authorList>
            <consortium name="DOE Joint Genome Institute"/>
            <person name="Walker C."/>
            <person name="Ryu S."/>
            <person name="Na H."/>
            <person name="Zane M."/>
            <person name="LaButti K."/>
            <person name="Lipzen A."/>
            <person name="Haridas S."/>
            <person name="Barry K."/>
            <person name="Grigoriev I.V."/>
            <person name="Quarterman J."/>
            <person name="Slininger P."/>
            <person name="Dien B."/>
            <person name="Trinh C.T."/>
        </authorList>
    </citation>
    <scope>NUCLEOTIDE SEQUENCE [LARGE SCALE GENOMIC DNA]</scope>
    <source>
        <strain evidence="14 16">YB392</strain>
    </source>
</reference>
<evidence type="ECO:0000313" key="13">
    <source>
        <dbReference type="EMBL" id="AOW05601.1"/>
    </source>
</evidence>
<dbReference type="PROSITE" id="PS00600">
    <property type="entry name" value="AA_TRANSFER_CLASS_3"/>
    <property type="match status" value="1"/>
</dbReference>
<dbReference type="GO" id="GO:0034386">
    <property type="term" value="F:4-aminobutyrate:2-oxoglutarate transaminase activity"/>
    <property type="evidence" value="ECO:0007669"/>
    <property type="project" value="UniProtKB-EC"/>
</dbReference>
<dbReference type="Gene3D" id="3.40.640.10">
    <property type="entry name" value="Type I PLP-dependent aspartate aminotransferase-like (Major domain)"/>
    <property type="match status" value="1"/>
</dbReference>
<evidence type="ECO:0000256" key="4">
    <source>
        <dbReference type="ARBA" id="ARBA00012912"/>
    </source>
</evidence>
<evidence type="ECO:0000256" key="1">
    <source>
        <dbReference type="ARBA" id="ARBA00001933"/>
    </source>
</evidence>
<dbReference type="InterPro" id="IPR004631">
    <property type="entry name" value="4NH2But_aminotransferase_euk"/>
</dbReference>
<comment type="subunit">
    <text evidence="3">Homodimer and homotetramer.</text>
</comment>
<evidence type="ECO:0000256" key="11">
    <source>
        <dbReference type="ARBA" id="ARBA00048021"/>
    </source>
</evidence>
<dbReference type="GeneID" id="2911709"/>
<evidence type="ECO:0000256" key="2">
    <source>
        <dbReference type="ARBA" id="ARBA00008954"/>
    </source>
</evidence>
<dbReference type="FunFam" id="3.40.640.10:FF:000029">
    <property type="entry name" value="4-aminobutyrate aminotransferase, mitochondrial"/>
    <property type="match status" value="1"/>
</dbReference>
<dbReference type="GO" id="GO:0005829">
    <property type="term" value="C:cytosol"/>
    <property type="evidence" value="ECO:0007669"/>
    <property type="project" value="EnsemblFungi"/>
</dbReference>
<organism evidence="13 15">
    <name type="scientific">Yarrowia lipolytica</name>
    <name type="common">Candida lipolytica</name>
    <dbReference type="NCBI Taxonomy" id="4952"/>
    <lineage>
        <taxon>Eukaryota</taxon>
        <taxon>Fungi</taxon>
        <taxon>Dikarya</taxon>
        <taxon>Ascomycota</taxon>
        <taxon>Saccharomycotina</taxon>
        <taxon>Dipodascomycetes</taxon>
        <taxon>Dipodascales</taxon>
        <taxon>Dipodascales incertae sedis</taxon>
        <taxon>Yarrowia</taxon>
    </lineage>
</organism>
<comment type="similarity">
    <text evidence="2 12">Belongs to the class-III pyridoxal-phosphate-dependent aminotransferase family.</text>
</comment>
<evidence type="ECO:0000256" key="10">
    <source>
        <dbReference type="ARBA" id="ARBA00031787"/>
    </source>
</evidence>
<dbReference type="InterPro" id="IPR049704">
    <property type="entry name" value="Aminotrans_3_PPA_site"/>
</dbReference>
<keyword evidence="7 14" id="KW-0808">Transferase</keyword>
<evidence type="ECO:0000256" key="6">
    <source>
        <dbReference type="ARBA" id="ARBA00022576"/>
    </source>
</evidence>
<evidence type="ECO:0000313" key="14">
    <source>
        <dbReference type="EMBL" id="RDW25304.1"/>
    </source>
</evidence>
<dbReference type="PIRSF" id="PIRSF000521">
    <property type="entry name" value="Transaminase_4ab_Lys_Orn"/>
    <property type="match status" value="1"/>
</dbReference>
<comment type="cofactor">
    <cofactor evidence="1">
        <name>pyridoxal 5'-phosphate</name>
        <dbReference type="ChEBI" id="CHEBI:597326"/>
    </cofactor>
</comment>
<evidence type="ECO:0000256" key="9">
    <source>
        <dbReference type="ARBA" id="ARBA00030204"/>
    </source>
</evidence>
<dbReference type="SUPFAM" id="SSF53383">
    <property type="entry name" value="PLP-dependent transferases"/>
    <property type="match status" value="1"/>
</dbReference>
<evidence type="ECO:0000256" key="3">
    <source>
        <dbReference type="ARBA" id="ARBA00011839"/>
    </source>
</evidence>
<evidence type="ECO:0000256" key="5">
    <source>
        <dbReference type="ARBA" id="ARBA00018543"/>
    </source>
</evidence>
<evidence type="ECO:0000313" key="16">
    <source>
        <dbReference type="Proteomes" id="UP000256601"/>
    </source>
</evidence>
<dbReference type="InterPro" id="IPR015422">
    <property type="entry name" value="PyrdxlP-dep_Trfase_small"/>
</dbReference>
<dbReference type="InterPro" id="IPR005814">
    <property type="entry name" value="Aminotrans_3"/>
</dbReference>
<dbReference type="EMBL" id="KZ857338">
    <property type="protein sequence ID" value="RDW25304.1"/>
    <property type="molecule type" value="Genomic_DNA"/>
</dbReference>
<evidence type="ECO:0000256" key="12">
    <source>
        <dbReference type="RuleBase" id="RU003560"/>
    </source>
</evidence>
<keyword evidence="8 12" id="KW-0663">Pyridoxal phosphate</keyword>
<dbReference type="KEGG" id="yli:2911709"/>
<dbReference type="AlphaFoldDB" id="A0A1H6Q477"/>
<dbReference type="RefSeq" id="XP_504096.1">
    <property type="nucleotide sequence ID" value="XM_504096.1"/>
</dbReference>
<gene>
    <name evidence="14" type="ORF">B0I71DRAFT_41941</name>
    <name evidence="13" type="ORF">YALI1_E21915g</name>
</gene>
<accession>A0A1H6Q477</accession>
<dbReference type="InterPro" id="IPR015421">
    <property type="entry name" value="PyrdxlP-dep_Trfase_major"/>
</dbReference>
<keyword evidence="6 14" id="KW-0032">Aminotransferase</keyword>
<dbReference type="GO" id="GO:0030170">
    <property type="term" value="F:pyridoxal phosphate binding"/>
    <property type="evidence" value="ECO:0007669"/>
    <property type="project" value="EnsemblFungi"/>
</dbReference>
<dbReference type="PANTHER" id="PTHR43206:SF1">
    <property type="entry name" value="4-AMINOBUTYRATE AMINOTRANSFERASE, MITOCHONDRIAL"/>
    <property type="match status" value="1"/>
</dbReference>
<sequence>MLRLKTLSSAVRVRSGAGFAQTGLRGYASLCETYFPNEPKAPVVKTSFPGPATQDALLSLDSVFDTRAANFVADYEKSVGNYIQDVDGNIYLDVYAQISSIALGYNNPKLVEASKSPEMISSLVNRPALGNFPSSTYEKILKDGIIAAAPPGFKDVWTGMTGSDANETAFKAAFLWRRTIERDGQPFTEADEQSVMNNQGPGSASLSIMSFDHAFHGRLFGSLSATRSKPIHKLDIPAFDWPKAPFPMLKYPLDKHAKENKAEEERCLKAVDEILAKNPIPVAAIIVEPIQSEGGDNHASPEFFQGLRKITKKHNVLMIVDEVQTGVAATGKFWAHEHWNLPFPPDMVTFSKKFQAAGYYFSDPSIKPNLPYRQFNTWCGDPSKAIIAKTIWQECDKHHLSNRVAEVGSYLYGKLQKLAEKYPKEINNLRGKDCGTYIAWDASSGKAKDALVSGMKAFGVNIGACGVQTVRLRPMLVFEEKHADILVGALDSYLSQAK</sequence>
<dbReference type="NCBIfam" id="TIGR00699">
    <property type="entry name" value="GABAtrns_euk"/>
    <property type="match status" value="1"/>
</dbReference>
<proteinExistence type="inferred from homology"/>
<dbReference type="OMA" id="GLMCAFD"/>
<comment type="catalytic activity">
    <reaction evidence="11">
        <text>4-aminobutanoate + 2-oxoglutarate = succinate semialdehyde + L-glutamate</text>
        <dbReference type="Rhea" id="RHEA:23352"/>
        <dbReference type="ChEBI" id="CHEBI:16810"/>
        <dbReference type="ChEBI" id="CHEBI:29985"/>
        <dbReference type="ChEBI" id="CHEBI:57706"/>
        <dbReference type="ChEBI" id="CHEBI:59888"/>
        <dbReference type="EC" id="2.6.1.19"/>
    </reaction>
</comment>
<dbReference type="Gene3D" id="3.90.1150.10">
    <property type="entry name" value="Aspartate Aminotransferase, domain 1"/>
    <property type="match status" value="1"/>
</dbReference>
<dbReference type="GO" id="GO:0009450">
    <property type="term" value="P:gamma-aminobutyric acid catabolic process"/>
    <property type="evidence" value="ECO:0007669"/>
    <property type="project" value="EnsemblFungi"/>
</dbReference>
<dbReference type="Proteomes" id="UP000182444">
    <property type="component" value="Chromosome 1E"/>
</dbReference>
<dbReference type="Pfam" id="PF00202">
    <property type="entry name" value="Aminotran_3"/>
    <property type="match status" value="1"/>
</dbReference>
<name>A0A1H6Q477_YARLL</name>
<dbReference type="EC" id="2.6.1.19" evidence="4"/>
<dbReference type="OrthoDB" id="10260828at2759"/>
<dbReference type="CDD" id="cd00610">
    <property type="entry name" value="OAT_like"/>
    <property type="match status" value="1"/>
</dbReference>